<evidence type="ECO:0000256" key="1">
    <source>
        <dbReference type="ARBA" id="ARBA00022801"/>
    </source>
</evidence>
<protein>
    <submittedName>
        <fullName evidence="4">Sialic acid-specific 9-O-acetylesterase</fullName>
    </submittedName>
</protein>
<sequence length="641" mass="72973">MALMKKQMILLGMLMAFCMAEAKVTLPALFTDNMVLQQKSNVIFHGHSSTKKEVIIKTGWNKHPYTTSPDKEGNWKIEVPTPSAGGPYEIIISDGEEHILQNILIGEIWLYTGECETETPIDIPSQPYIRLFQTKKEISLVPKKDLHATQEGWKECTSETITGLPAIGYFFASQLQKNLKVPIGIISCTWKDTPAEAWASYDALENLPSYNKETEMLESLGFNPEKIEAEYARQREEWYQALYEHDMGWCDDHQVWAEPDYSDENWKTMELPGYWEDKGMKDFDGVVWFRKTIDIPRNWARKNVTINLGNIADESIVYYNGTEIGRNTKADASRYYTIPYKLVKRGKAVLTIRVTNYKSKGGIYGRPEDMKLSVKGKDPISLAGEWKYLSGLSLSGIPPVPISPESNPKYPTGLFNAMIHPLTSFPLQGVIWYQGKSNLESSDEYADLFMSLIADWRDKWQKLQMPFYFVQLPNHEKKEEAQDDSDWAAMREAQAQALHLNHTGMVVTTDIGKEKSDTFQSTLETGLRLSQLALKQTYGKRKMPQYPVYKGYSIEGNTLRIHFENLGKGFLHPDPVRGFIIAGTDRIFYPATVTVKKKEIIVQSPDVPHPVAVRYNWANHTDGTLFGASGLPVAPFRTDNW</sequence>
<name>A0A0P0M4R1_PHOVU</name>
<dbReference type="PANTHER" id="PTHR22901:SF0">
    <property type="entry name" value="SIALATE O-ACETYLESTERASE"/>
    <property type="match status" value="1"/>
</dbReference>
<proteinExistence type="predicted"/>
<evidence type="ECO:0000313" key="5">
    <source>
        <dbReference type="Proteomes" id="UP000061587"/>
    </source>
</evidence>
<dbReference type="GO" id="GO:0001681">
    <property type="term" value="F:sialate O-acetylesterase activity"/>
    <property type="evidence" value="ECO:0007669"/>
    <property type="project" value="InterPro"/>
</dbReference>
<dbReference type="GO" id="GO:0004553">
    <property type="term" value="F:hydrolase activity, hydrolyzing O-glycosyl compounds"/>
    <property type="evidence" value="ECO:0007669"/>
    <property type="project" value="InterPro"/>
</dbReference>
<dbReference type="SUPFAM" id="SSF49785">
    <property type="entry name" value="Galactose-binding domain-like"/>
    <property type="match status" value="1"/>
</dbReference>
<dbReference type="Pfam" id="PF03629">
    <property type="entry name" value="SASA"/>
    <property type="match status" value="1"/>
</dbReference>
<dbReference type="AlphaFoldDB" id="A0A0P0M4R1"/>
<keyword evidence="2" id="KW-0732">Signal</keyword>
<dbReference type="InterPro" id="IPR008979">
    <property type="entry name" value="Galactose-bd-like_sf"/>
</dbReference>
<dbReference type="SUPFAM" id="SSF52266">
    <property type="entry name" value="SGNH hydrolase"/>
    <property type="match status" value="1"/>
</dbReference>
<keyword evidence="1" id="KW-0378">Hydrolase</keyword>
<dbReference type="EMBL" id="CP013020">
    <property type="protein sequence ID" value="ALK85924.1"/>
    <property type="molecule type" value="Genomic_DNA"/>
</dbReference>
<dbReference type="Gene3D" id="2.60.120.260">
    <property type="entry name" value="Galactose-binding domain-like"/>
    <property type="match status" value="1"/>
</dbReference>
<organism evidence="4 5">
    <name type="scientific">Phocaeicola vulgatus</name>
    <name type="common">Bacteroides vulgatus</name>
    <dbReference type="NCBI Taxonomy" id="821"/>
    <lineage>
        <taxon>Bacteria</taxon>
        <taxon>Pseudomonadati</taxon>
        <taxon>Bacteroidota</taxon>
        <taxon>Bacteroidia</taxon>
        <taxon>Bacteroidales</taxon>
        <taxon>Bacteroidaceae</taxon>
        <taxon>Phocaeicola</taxon>
    </lineage>
</organism>
<dbReference type="PATRIC" id="fig|821.40.peg.4048"/>
<evidence type="ECO:0000313" key="4">
    <source>
        <dbReference type="EMBL" id="ALK85924.1"/>
    </source>
</evidence>
<accession>A0A0P0M4R1</accession>
<dbReference type="Gene3D" id="3.40.50.1110">
    <property type="entry name" value="SGNH hydrolase"/>
    <property type="match status" value="1"/>
</dbReference>
<reference evidence="4 5" key="2">
    <citation type="journal article" date="2016" name="Genome Biol. Evol.">
        <title>Extensive mobilome-driven genome diversification in mouse gut-associated Bacteroides vulgatus mpk.</title>
        <authorList>
            <person name="Lange A."/>
            <person name="Beier S."/>
            <person name="Steimle A."/>
            <person name="Autenrieth I.B."/>
            <person name="Huson D.H."/>
            <person name="Frick J.S."/>
        </authorList>
    </citation>
    <scope>NUCLEOTIDE SEQUENCE [LARGE SCALE GENOMIC DNA]</scope>
    <source>
        <strain evidence="5">mpk</strain>
    </source>
</reference>
<feature type="domain" description="Sialate O-acetylesterase" evidence="3">
    <location>
        <begin position="426"/>
        <end position="529"/>
    </location>
</feature>
<dbReference type="GO" id="GO:0005975">
    <property type="term" value="P:carbohydrate metabolic process"/>
    <property type="evidence" value="ECO:0007669"/>
    <property type="project" value="InterPro"/>
</dbReference>
<dbReference type="InterPro" id="IPR039329">
    <property type="entry name" value="SIAE"/>
</dbReference>
<dbReference type="Proteomes" id="UP000061587">
    <property type="component" value="Chromosome"/>
</dbReference>
<evidence type="ECO:0000259" key="3">
    <source>
        <dbReference type="Pfam" id="PF03629"/>
    </source>
</evidence>
<feature type="signal peptide" evidence="2">
    <location>
        <begin position="1"/>
        <end position="22"/>
    </location>
</feature>
<dbReference type="PANTHER" id="PTHR22901">
    <property type="entry name" value="SIALATE O-ACETYLESTERASE"/>
    <property type="match status" value="1"/>
</dbReference>
<feature type="chain" id="PRO_5006050596" evidence="2">
    <location>
        <begin position="23"/>
        <end position="641"/>
    </location>
</feature>
<dbReference type="InterPro" id="IPR036514">
    <property type="entry name" value="SGNH_hydro_sf"/>
</dbReference>
<gene>
    <name evidence="4" type="ORF">BvMPK_3354</name>
</gene>
<reference evidence="5" key="1">
    <citation type="submission" date="2015-10" db="EMBL/GenBank/DDBJ databases">
        <title>Extensive mobilome-driven genome diversification in gut-associated Bacteroides vulgatus mpk.</title>
        <authorList>
            <person name="Beier S."/>
            <person name="Lange A."/>
            <person name="Huson D.H."/>
            <person name="Frick J.-S."/>
            <person name="Autenrieth I.B."/>
        </authorList>
    </citation>
    <scope>NUCLEOTIDE SEQUENCE [LARGE SCALE GENOMIC DNA]</scope>
    <source>
        <strain evidence="5">mpk</strain>
    </source>
</reference>
<dbReference type="InterPro" id="IPR005181">
    <property type="entry name" value="SASA"/>
</dbReference>
<evidence type="ECO:0000256" key="2">
    <source>
        <dbReference type="SAM" id="SignalP"/>
    </source>
</evidence>